<comment type="pathway">
    <text evidence="1 7">Cell wall biogenesis; peptidoglycan biosynthesis.</text>
</comment>
<evidence type="ECO:0000313" key="10">
    <source>
        <dbReference type="Proteomes" id="UP000014463"/>
    </source>
</evidence>
<feature type="domain" description="L,D-TPase catalytic" evidence="8">
    <location>
        <begin position="47"/>
        <end position="204"/>
    </location>
</feature>
<organism evidence="9 10">
    <name type="scientific">Litchfieldella anticariensis (strain DSM 16096 / CECT 5854 / CIP 108499 / LMG 22089 / FP35)</name>
    <name type="common">Halomonas anticariensis</name>
    <dbReference type="NCBI Taxonomy" id="1121939"/>
    <lineage>
        <taxon>Bacteria</taxon>
        <taxon>Pseudomonadati</taxon>
        <taxon>Pseudomonadota</taxon>
        <taxon>Gammaproteobacteria</taxon>
        <taxon>Oceanospirillales</taxon>
        <taxon>Halomonadaceae</taxon>
        <taxon>Litchfieldella</taxon>
    </lineage>
</organism>
<evidence type="ECO:0000256" key="1">
    <source>
        <dbReference type="ARBA" id="ARBA00004752"/>
    </source>
</evidence>
<keyword evidence="10" id="KW-1185">Reference proteome</keyword>
<dbReference type="GO" id="GO:0009252">
    <property type="term" value="P:peptidoglycan biosynthetic process"/>
    <property type="evidence" value="ECO:0007669"/>
    <property type="project" value="UniProtKB-UniPathway"/>
</dbReference>
<sequence>MRRYLFVFVGDAPRMSHLKKFLLVWILAIMPTLSAQATLPPHAPDELWLLVDDKASTLYIYRGEQEIERFFPISLGQRGAAPIRVRGDKKTPTGEFRINWVNLDSRFHIFLGLNYPTPWHALDALNAGIMTQQEYDDYFSYLRRYGKPPQDTVLGGDIGIHGIGKGDPSIHQRFHWTEGCVAVTNEQIERLMELVEIGTRVVIR</sequence>
<dbReference type="InterPro" id="IPR038063">
    <property type="entry name" value="Transpep_catalytic_dom"/>
</dbReference>
<reference evidence="9 10" key="1">
    <citation type="journal article" date="2013" name="Genome Announc.">
        <title>Draft genome sequence of the moderately halophilic gammaproteobacterium Halomonas anticariensis FP35.</title>
        <authorList>
            <person name="Tahrioui A."/>
            <person name="Quesada E."/>
            <person name="Llamas I."/>
        </authorList>
    </citation>
    <scope>NUCLEOTIDE SEQUENCE [LARGE SCALE GENOMIC DNA]</scope>
    <source>
        <strain evidence="10">DSM 16096 / CECT 5854 / LMG 22089 / FP35</strain>
    </source>
</reference>
<accession>S2LFK6</accession>
<dbReference type="PROSITE" id="PS52029">
    <property type="entry name" value="LD_TPASE"/>
    <property type="match status" value="1"/>
</dbReference>
<dbReference type="Pfam" id="PF03734">
    <property type="entry name" value="YkuD"/>
    <property type="match status" value="1"/>
</dbReference>
<comment type="similarity">
    <text evidence="2">Belongs to the YkuD family.</text>
</comment>
<evidence type="ECO:0000256" key="3">
    <source>
        <dbReference type="ARBA" id="ARBA00022679"/>
    </source>
</evidence>
<name>S2LFK6_LITA3</name>
<dbReference type="PANTHER" id="PTHR36699">
    <property type="entry name" value="LD-TRANSPEPTIDASE"/>
    <property type="match status" value="1"/>
</dbReference>
<evidence type="ECO:0000259" key="8">
    <source>
        <dbReference type="PROSITE" id="PS52029"/>
    </source>
</evidence>
<dbReference type="SUPFAM" id="SSF141523">
    <property type="entry name" value="L,D-transpeptidase catalytic domain-like"/>
    <property type="match status" value="1"/>
</dbReference>
<dbReference type="AlphaFoldDB" id="S2LFK6"/>
<dbReference type="eggNOG" id="COG3034">
    <property type="taxonomic scope" value="Bacteria"/>
</dbReference>
<evidence type="ECO:0000256" key="4">
    <source>
        <dbReference type="ARBA" id="ARBA00022960"/>
    </source>
</evidence>
<keyword evidence="5 7" id="KW-0573">Peptidoglycan synthesis</keyword>
<dbReference type="InterPro" id="IPR005490">
    <property type="entry name" value="LD_TPept_cat_dom"/>
</dbReference>
<dbReference type="GO" id="GO:0016740">
    <property type="term" value="F:transferase activity"/>
    <property type="evidence" value="ECO:0007669"/>
    <property type="project" value="UniProtKB-KW"/>
</dbReference>
<evidence type="ECO:0000256" key="6">
    <source>
        <dbReference type="ARBA" id="ARBA00023316"/>
    </source>
</evidence>
<keyword evidence="4 7" id="KW-0133">Cell shape</keyword>
<dbReference type="Proteomes" id="UP000014463">
    <property type="component" value="Unassembled WGS sequence"/>
</dbReference>
<dbReference type="Gene3D" id="2.40.440.10">
    <property type="entry name" value="L,D-transpeptidase catalytic domain-like"/>
    <property type="match status" value="1"/>
</dbReference>
<keyword evidence="3" id="KW-0808">Transferase</keyword>
<gene>
    <name evidence="9" type="ORF">L861_18325</name>
</gene>
<dbReference type="GO" id="GO:0071555">
    <property type="term" value="P:cell wall organization"/>
    <property type="evidence" value="ECO:0007669"/>
    <property type="project" value="UniProtKB-UniRule"/>
</dbReference>
<dbReference type="UniPathway" id="UPA00219"/>
<evidence type="ECO:0000256" key="2">
    <source>
        <dbReference type="ARBA" id="ARBA00005992"/>
    </source>
</evidence>
<dbReference type="STRING" id="1121939.L861_18325"/>
<evidence type="ECO:0000313" key="9">
    <source>
        <dbReference type="EMBL" id="EPC03496.1"/>
    </source>
</evidence>
<evidence type="ECO:0000256" key="5">
    <source>
        <dbReference type="ARBA" id="ARBA00022984"/>
    </source>
</evidence>
<proteinExistence type="inferred from homology"/>
<protein>
    <recommendedName>
        <fullName evidence="8">L,D-TPase catalytic domain-containing protein</fullName>
    </recommendedName>
</protein>
<dbReference type="RefSeq" id="WP_016415613.1">
    <property type="nucleotide sequence ID" value="NZ_KE386759.1"/>
</dbReference>
<feature type="active site" description="Proton donor/acceptor" evidence="7">
    <location>
        <position position="161"/>
    </location>
</feature>
<keyword evidence="6 7" id="KW-0961">Cell wall biogenesis/degradation</keyword>
<comment type="caution">
    <text evidence="9">The sequence shown here is derived from an EMBL/GenBank/DDBJ whole genome shotgun (WGS) entry which is preliminary data.</text>
</comment>
<dbReference type="PANTHER" id="PTHR36699:SF1">
    <property type="entry name" value="L,D-TRANSPEPTIDASE YAFK-RELATED"/>
    <property type="match status" value="1"/>
</dbReference>
<dbReference type="CDD" id="cd16913">
    <property type="entry name" value="YkuD_like"/>
    <property type="match status" value="1"/>
</dbReference>
<evidence type="ECO:0000256" key="7">
    <source>
        <dbReference type="PROSITE-ProRule" id="PRU01373"/>
    </source>
</evidence>
<dbReference type="GO" id="GO:0004180">
    <property type="term" value="F:carboxypeptidase activity"/>
    <property type="evidence" value="ECO:0007669"/>
    <property type="project" value="UniProtKB-ARBA"/>
</dbReference>
<feature type="active site" description="Nucleophile" evidence="7">
    <location>
        <position position="180"/>
    </location>
</feature>
<dbReference type="GO" id="GO:0008360">
    <property type="term" value="P:regulation of cell shape"/>
    <property type="evidence" value="ECO:0007669"/>
    <property type="project" value="UniProtKB-UniRule"/>
</dbReference>
<dbReference type="EMBL" id="ASTJ01000012">
    <property type="protein sequence ID" value="EPC03496.1"/>
    <property type="molecule type" value="Genomic_DNA"/>
</dbReference>
<dbReference type="PATRIC" id="fig|1121939.11.peg.1117"/>